<dbReference type="SUPFAM" id="SSF53067">
    <property type="entry name" value="Actin-like ATPase domain"/>
    <property type="match status" value="1"/>
</dbReference>
<reference evidence="2 3" key="1">
    <citation type="submission" date="2013-06" db="EMBL/GenBank/DDBJ databases">
        <authorList>
            <person name="Weinstock G."/>
            <person name="Sodergren E."/>
            <person name="Clifton S."/>
            <person name="Fulton L."/>
            <person name="Fulton B."/>
            <person name="Courtney L."/>
            <person name="Fronick C."/>
            <person name="Harrison M."/>
            <person name="Strong C."/>
            <person name="Farmer C."/>
            <person name="Delahaunty K."/>
            <person name="Markovic C."/>
            <person name="Hall O."/>
            <person name="Minx P."/>
            <person name="Tomlinson C."/>
            <person name="Mitreva M."/>
            <person name="Nelson J."/>
            <person name="Hou S."/>
            <person name="Wollam A."/>
            <person name="Pepin K.H."/>
            <person name="Johnson M."/>
            <person name="Bhonagiri V."/>
            <person name="Nash W.E."/>
            <person name="Warren W."/>
            <person name="Chinwalla A."/>
            <person name="Mardis E.R."/>
            <person name="Wilson R.K."/>
        </authorList>
    </citation>
    <scope>NUCLEOTIDE SEQUENCE [LARGE SCALE GENOMIC DNA]</scope>
    <source>
        <strain evidence="2 3">ATCC 51271</strain>
    </source>
</reference>
<evidence type="ECO:0000313" key="3">
    <source>
        <dbReference type="Proteomes" id="UP000018227"/>
    </source>
</evidence>
<dbReference type="eggNOG" id="COG1940">
    <property type="taxonomic scope" value="Bacteria"/>
</dbReference>
<proteinExistence type="inferred from homology"/>
<dbReference type="EMBL" id="ACIL03000021">
    <property type="protein sequence ID" value="ESL01673.1"/>
    <property type="molecule type" value="Genomic_DNA"/>
</dbReference>
<evidence type="ECO:0000256" key="1">
    <source>
        <dbReference type="ARBA" id="ARBA00006479"/>
    </source>
</evidence>
<dbReference type="Gene3D" id="3.30.420.40">
    <property type="match status" value="2"/>
</dbReference>
<dbReference type="NCBIfam" id="NF007251">
    <property type="entry name" value="PRK09698.1"/>
    <property type="match status" value="1"/>
</dbReference>
<comment type="caution">
    <text evidence="2">The sequence shown here is derived from an EMBL/GenBank/DDBJ whole genome shotgun (WGS) entry which is preliminary data.</text>
</comment>
<dbReference type="HOGENOM" id="CLU_036604_0_1_9"/>
<dbReference type="STRING" id="592026.GCWU0000282_003234"/>
<comment type="similarity">
    <text evidence="1">Belongs to the ROK (NagC/XylR) family.</text>
</comment>
<dbReference type="InterPro" id="IPR000600">
    <property type="entry name" value="ROK"/>
</dbReference>
<dbReference type="AlphaFoldDB" id="V2XY71"/>
<accession>V2XY71</accession>
<dbReference type="Pfam" id="PF00480">
    <property type="entry name" value="ROK"/>
    <property type="match status" value="1"/>
</dbReference>
<dbReference type="PANTHER" id="PTHR18964">
    <property type="entry name" value="ROK (REPRESSOR, ORF, KINASE) FAMILY"/>
    <property type="match status" value="1"/>
</dbReference>
<dbReference type="CDD" id="cd24070">
    <property type="entry name" value="ASKHA_NBD_ROK_AlsK"/>
    <property type="match status" value="1"/>
</dbReference>
<dbReference type="InterPro" id="IPR043129">
    <property type="entry name" value="ATPase_NBD"/>
</dbReference>
<sequence length="318" mass="35481">MLNCKREELTVAEPVVLGIDIGGTNIRLGLVNESYKLEGFEIRPTESVFTKESDAVEKFGGLVKGYIEKNLNDRVLKAVSAGFPSTVSRDRRTVIQTPNIEAIPDDFLIVDALEEIFDFPIFINKDTNNLLFYDMKELGIEDCDSVCGIYFGTGVGNAVMIDGKILSGHNGVASELGHMPIYGNMKKCTCGNESCLETVVSGIALENLRNEFFPDIEIKDIFAQKGETKEIKTFVRGMAQAVATQENLFDPECIVLGGGLLMNGFFPFDEFEKDIHYFTRKPYPEKNMKIKYSRPAQINGVIGAAIYAFKRMKNQNYL</sequence>
<protein>
    <submittedName>
        <fullName evidence="2">ROK family protein</fullName>
    </submittedName>
</protein>
<name>V2XY71_9FIRM</name>
<dbReference type="Proteomes" id="UP000018227">
    <property type="component" value="Unassembled WGS sequence"/>
</dbReference>
<dbReference type="PANTHER" id="PTHR18964:SF149">
    <property type="entry name" value="BIFUNCTIONAL UDP-N-ACETYLGLUCOSAMINE 2-EPIMERASE_N-ACETYLMANNOSAMINE KINASE"/>
    <property type="match status" value="1"/>
</dbReference>
<gene>
    <name evidence="2" type="ORF">GCWU0000282_003234</name>
</gene>
<organism evidence="2 3">
    <name type="scientific">Catonella morbi ATCC 51271</name>
    <dbReference type="NCBI Taxonomy" id="592026"/>
    <lineage>
        <taxon>Bacteria</taxon>
        <taxon>Bacillati</taxon>
        <taxon>Bacillota</taxon>
        <taxon>Clostridia</taxon>
        <taxon>Lachnospirales</taxon>
        <taxon>Lachnospiraceae</taxon>
        <taxon>Catonella</taxon>
    </lineage>
</organism>
<keyword evidence="3" id="KW-1185">Reference proteome</keyword>
<evidence type="ECO:0000313" key="2">
    <source>
        <dbReference type="EMBL" id="ESL01673.1"/>
    </source>
</evidence>